<reference evidence="2" key="1">
    <citation type="journal article" date="2023" name="G3 (Bethesda)">
        <title>Genome assembly and association tests identify interacting loci associated with vigor, precocity, and sex in interspecific pistachio rootstocks.</title>
        <authorList>
            <person name="Palmer W."/>
            <person name="Jacygrad E."/>
            <person name="Sagayaradj S."/>
            <person name="Cavanaugh K."/>
            <person name="Han R."/>
            <person name="Bertier L."/>
            <person name="Beede B."/>
            <person name="Kafkas S."/>
            <person name="Golino D."/>
            <person name="Preece J."/>
            <person name="Michelmore R."/>
        </authorList>
    </citation>
    <scope>NUCLEOTIDE SEQUENCE [LARGE SCALE GENOMIC DNA]</scope>
</reference>
<dbReference type="Proteomes" id="UP001163603">
    <property type="component" value="Chromosome 4"/>
</dbReference>
<evidence type="ECO:0000313" key="2">
    <source>
        <dbReference type="Proteomes" id="UP001163603"/>
    </source>
</evidence>
<keyword evidence="2" id="KW-1185">Reference proteome</keyword>
<accession>A0ACC0YXY3</accession>
<comment type="caution">
    <text evidence="1">The sequence shown here is derived from an EMBL/GenBank/DDBJ whole genome shotgun (WGS) entry which is preliminary data.</text>
</comment>
<sequence>MLINLLISIGMLTAEKREEGTTSLYML</sequence>
<evidence type="ECO:0000313" key="1">
    <source>
        <dbReference type="EMBL" id="KAJ0042776.1"/>
    </source>
</evidence>
<protein>
    <submittedName>
        <fullName evidence="1">Uncharacterized protein</fullName>
    </submittedName>
</protein>
<dbReference type="EMBL" id="CM047739">
    <property type="protein sequence ID" value="KAJ0042776.1"/>
    <property type="molecule type" value="Genomic_DNA"/>
</dbReference>
<gene>
    <name evidence="1" type="ORF">Pint_18150</name>
</gene>
<organism evidence="1 2">
    <name type="scientific">Pistacia integerrima</name>
    <dbReference type="NCBI Taxonomy" id="434235"/>
    <lineage>
        <taxon>Eukaryota</taxon>
        <taxon>Viridiplantae</taxon>
        <taxon>Streptophyta</taxon>
        <taxon>Embryophyta</taxon>
        <taxon>Tracheophyta</taxon>
        <taxon>Spermatophyta</taxon>
        <taxon>Magnoliopsida</taxon>
        <taxon>eudicotyledons</taxon>
        <taxon>Gunneridae</taxon>
        <taxon>Pentapetalae</taxon>
        <taxon>rosids</taxon>
        <taxon>malvids</taxon>
        <taxon>Sapindales</taxon>
        <taxon>Anacardiaceae</taxon>
        <taxon>Pistacia</taxon>
    </lineage>
</organism>
<proteinExistence type="predicted"/>
<name>A0ACC0YXY3_9ROSI</name>